<organism evidence="1 2">
    <name type="scientific">Entomophthora muscae</name>
    <dbReference type="NCBI Taxonomy" id="34485"/>
    <lineage>
        <taxon>Eukaryota</taxon>
        <taxon>Fungi</taxon>
        <taxon>Fungi incertae sedis</taxon>
        <taxon>Zoopagomycota</taxon>
        <taxon>Entomophthoromycotina</taxon>
        <taxon>Entomophthoromycetes</taxon>
        <taxon>Entomophthorales</taxon>
        <taxon>Entomophthoraceae</taxon>
        <taxon>Entomophthora</taxon>
    </lineage>
</organism>
<dbReference type="EMBL" id="QTSX02003823">
    <property type="protein sequence ID" value="KAJ9067939.1"/>
    <property type="molecule type" value="Genomic_DNA"/>
</dbReference>
<keyword evidence="1" id="KW-0378">Hydrolase</keyword>
<accession>A0ACC2SZW7</accession>
<dbReference type="Proteomes" id="UP001165960">
    <property type="component" value="Unassembled WGS sequence"/>
</dbReference>
<evidence type="ECO:0000313" key="1">
    <source>
        <dbReference type="EMBL" id="KAJ9067939.1"/>
    </source>
</evidence>
<gene>
    <name evidence="1" type="primary">SMPD4_2</name>
    <name evidence="1" type="ORF">DSO57_1033849</name>
</gene>
<protein>
    <submittedName>
        <fullName evidence="1">Sphingomyelin phosphodiesterase 4, neutral membrane (Neutral sphingomyelinase-3), variant 2</fullName>
        <ecNumber evidence="1">3.1.4.12</ecNumber>
    </submittedName>
</protein>
<dbReference type="EC" id="3.1.4.12" evidence="1"/>
<keyword evidence="2" id="KW-1185">Reference proteome</keyword>
<sequence length="574" mass="66229">MSLRFSSNLQEVYEISKHLTLHDKEYYNVHRIERICEIFQQISEAAVSDPENVLEPLHDNYPQIIDCIFGGSGFVGLIKGVKNLSEDRKSISLSKVVLELFTPAGAFFDLVKLLLQENRSYLVPVEALPLALYSKSEPDQQPKLAVFLKDKIFIHNSQRSLRLNAYEFYIYSCLTFPLQVGQESPPTDKKESTIFQDFLNLILEDIFPLCTSSFEKASHLKLYFNEGLSNDSSLPRFFLDVFFELWFNIDPSLTKNQVQYVNIAPKAPGMELIKTVCLYFQRGSSCFLPCAEDISSKLLQNFWQSLQFEFQPRFFHFLKEVFAFQNFTQELLWVVDLWVSYITPWKMEGWQDFSQYSYFIVDNYLFYKELLLDFLYRCLESHFLAESLGRSAVLSQSETTLLGILNIYCDDRVLRVLREADAALNTLTSRQVFLFSIDPDTSAACFSFDTCNSGQFDSALEAHLKRLGDSPVFNHCLVSPRRTPSWKKDLHGVFSGLARLVDPSNQIKLDPSPEFPPLPSHYYYETIVGFFNRLLSFCPGQRSLELAQPNYLTKQEYQSIADLIAKILNPLQIP</sequence>
<name>A0ACC2SZW7_9FUNG</name>
<reference evidence="1" key="1">
    <citation type="submission" date="2022-04" db="EMBL/GenBank/DDBJ databases">
        <title>Genome of the entomopathogenic fungus Entomophthora muscae.</title>
        <authorList>
            <person name="Elya C."/>
            <person name="Lovett B.R."/>
            <person name="Lee E."/>
            <person name="Macias A.M."/>
            <person name="Hajek A.E."/>
            <person name="De Bivort B.L."/>
            <person name="Kasson M.T."/>
            <person name="De Fine Licht H.H."/>
            <person name="Stajich J.E."/>
        </authorList>
    </citation>
    <scope>NUCLEOTIDE SEQUENCE</scope>
    <source>
        <strain evidence="1">Berkeley</strain>
    </source>
</reference>
<evidence type="ECO:0000313" key="2">
    <source>
        <dbReference type="Proteomes" id="UP001165960"/>
    </source>
</evidence>
<comment type="caution">
    <text evidence="1">The sequence shown here is derived from an EMBL/GenBank/DDBJ whole genome shotgun (WGS) entry which is preliminary data.</text>
</comment>
<proteinExistence type="predicted"/>